<name>A0A1H3F607_9FIRM</name>
<proteinExistence type="predicted"/>
<gene>
    <name evidence="1" type="ORF">SAMN02910414_00127</name>
</gene>
<organism evidence="1 2">
    <name type="scientific">Lachnobacterium bovis DSM 14045</name>
    <dbReference type="NCBI Taxonomy" id="1122142"/>
    <lineage>
        <taxon>Bacteria</taxon>
        <taxon>Bacillati</taxon>
        <taxon>Bacillota</taxon>
        <taxon>Clostridia</taxon>
        <taxon>Lachnospirales</taxon>
        <taxon>Lachnospiraceae</taxon>
        <taxon>Lachnobacterium</taxon>
    </lineage>
</organism>
<sequence>MEEITRKEVYFGYDDLETTEDSITIEFPNVTYGSTCWTDYFENPHSNEYDVHLETKDEHFYDVPEWMEIVDYSNLEPYIDELDCLPNFTFSYEGDVVTLREFMKKYVFGGLISEADQEDPSYWED</sequence>
<dbReference type="RefSeq" id="WP_074715036.1">
    <property type="nucleotide sequence ID" value="NZ_FNPG01000004.1"/>
</dbReference>
<evidence type="ECO:0000313" key="2">
    <source>
        <dbReference type="Proteomes" id="UP000183918"/>
    </source>
</evidence>
<evidence type="ECO:0000313" key="1">
    <source>
        <dbReference type="EMBL" id="SDX85599.1"/>
    </source>
</evidence>
<dbReference type="Proteomes" id="UP000183918">
    <property type="component" value="Unassembled WGS sequence"/>
</dbReference>
<dbReference type="AlphaFoldDB" id="A0A1H3F607"/>
<protein>
    <submittedName>
        <fullName evidence="1">Uncharacterized protein</fullName>
    </submittedName>
</protein>
<dbReference type="EMBL" id="FNPG01000004">
    <property type="protein sequence ID" value="SDX85599.1"/>
    <property type="molecule type" value="Genomic_DNA"/>
</dbReference>
<accession>A0A1H3F607</accession>
<keyword evidence="2" id="KW-1185">Reference proteome</keyword>
<dbReference type="OrthoDB" id="2050146at2"/>
<reference evidence="1 2" key="1">
    <citation type="submission" date="2016-10" db="EMBL/GenBank/DDBJ databases">
        <authorList>
            <person name="de Groot N.N."/>
        </authorList>
    </citation>
    <scope>NUCLEOTIDE SEQUENCE [LARGE SCALE GENOMIC DNA]</scope>
    <source>
        <strain evidence="1 2">DSM 14045</strain>
    </source>
</reference>